<dbReference type="Proteomes" id="UP000886595">
    <property type="component" value="Unassembled WGS sequence"/>
</dbReference>
<keyword evidence="2" id="KW-1185">Reference proteome</keyword>
<sequence>MLHFAASCGISAARVTKKEHQRGAIPTLLDTPGPYFLDVICPHQDHVLPMIPSGGTFNDTITEGDGRNILKT</sequence>
<protein>
    <submittedName>
        <fullName evidence="1">Uncharacterized protein</fullName>
    </submittedName>
</protein>
<organism evidence="1 2">
    <name type="scientific">Brassica carinata</name>
    <name type="common">Ethiopian mustard</name>
    <name type="synonym">Abyssinian cabbage</name>
    <dbReference type="NCBI Taxonomy" id="52824"/>
    <lineage>
        <taxon>Eukaryota</taxon>
        <taxon>Viridiplantae</taxon>
        <taxon>Streptophyta</taxon>
        <taxon>Embryophyta</taxon>
        <taxon>Tracheophyta</taxon>
        <taxon>Spermatophyta</taxon>
        <taxon>Magnoliopsida</taxon>
        <taxon>eudicotyledons</taxon>
        <taxon>Gunneridae</taxon>
        <taxon>Pentapetalae</taxon>
        <taxon>rosids</taxon>
        <taxon>malvids</taxon>
        <taxon>Brassicales</taxon>
        <taxon>Brassicaceae</taxon>
        <taxon>Brassiceae</taxon>
        <taxon>Brassica</taxon>
    </lineage>
</organism>
<name>A0A8X7VXP5_BRACI</name>
<evidence type="ECO:0000313" key="1">
    <source>
        <dbReference type="EMBL" id="KAG2318568.1"/>
    </source>
</evidence>
<dbReference type="InterPro" id="IPR029061">
    <property type="entry name" value="THDP-binding"/>
</dbReference>
<dbReference type="AlphaFoldDB" id="A0A8X7VXP5"/>
<dbReference type="OrthoDB" id="1705708at2759"/>
<accession>A0A8X7VXP5</accession>
<reference evidence="1 2" key="1">
    <citation type="submission" date="2020-02" db="EMBL/GenBank/DDBJ databases">
        <authorList>
            <person name="Ma Q."/>
            <person name="Huang Y."/>
            <person name="Song X."/>
            <person name="Pei D."/>
        </authorList>
    </citation>
    <scope>NUCLEOTIDE SEQUENCE [LARGE SCALE GENOMIC DNA]</scope>
    <source>
        <strain evidence="1">Sxm20200214</strain>
        <tissue evidence="1">Leaf</tissue>
    </source>
</reference>
<proteinExistence type="predicted"/>
<evidence type="ECO:0000313" key="2">
    <source>
        <dbReference type="Proteomes" id="UP000886595"/>
    </source>
</evidence>
<dbReference type="Gene3D" id="3.40.50.970">
    <property type="match status" value="1"/>
</dbReference>
<gene>
    <name evidence="1" type="ORF">Bca52824_011781</name>
</gene>
<comment type="caution">
    <text evidence="1">The sequence shown here is derived from an EMBL/GenBank/DDBJ whole genome shotgun (WGS) entry which is preliminary data.</text>
</comment>
<dbReference type="SUPFAM" id="SSF52518">
    <property type="entry name" value="Thiamin diphosphate-binding fold (THDP-binding)"/>
    <property type="match status" value="1"/>
</dbReference>
<dbReference type="EMBL" id="JAAMPC010000003">
    <property type="protein sequence ID" value="KAG2318568.1"/>
    <property type="molecule type" value="Genomic_DNA"/>
</dbReference>